<dbReference type="Gene3D" id="2.40.128.130">
    <property type="entry name" value="Autotransporter beta-domain"/>
    <property type="match status" value="1"/>
</dbReference>
<dbReference type="InterPro" id="IPR005546">
    <property type="entry name" value="Autotransporte_beta"/>
</dbReference>
<dbReference type="InterPro" id="IPR003991">
    <property type="entry name" value="Pertactin_virulence_factor"/>
</dbReference>
<dbReference type="KEGG" id="ppw:PputW619_1489"/>
<dbReference type="InterPro" id="IPR011050">
    <property type="entry name" value="Pectin_lyase_fold/virulence"/>
</dbReference>
<dbReference type="Pfam" id="PF03212">
    <property type="entry name" value="Pertactin"/>
    <property type="match status" value="1"/>
</dbReference>
<sequence precursor="true">MPSFSPVTLRHVLHVASLAPLLLLTPQAMAQTIRDDTLIDGSTALDNYTVTNAATLTANGAVTRDILVNAGASVVLNATQVTATGRTPGVRVTSGTASISNSQITAESTGLNAAIDLTDLRPSQADVTNSTITGGTFGAQINSSTVTLVNSTLVGANADAIGAQLFDGNLHASAGSRVVGGQNGVSLRGDSGQPAKGNTLVLDASHVEGINGSAIAVGTVGGTPATATIQVLNGSTLKGGNGTLVEVGSLGIADITVSDSHLEGDIIVADGGSANLTLANQATLKGRLENLDRLALNSEGQWTMTGDAQLNDLSMDGGSVQFGDNGEFYTLQVANLEGNGTFIMNVDFADGKSDLLEVTGNATGDHQILVSSTGKDPLADTELHMVHTDAGDANFSLVGGAVDLGTFAYGLVQRGNDWYLDASTRSLSNGTKTILALANTAPTVWYGELTTLRSRMGEVRRNDGAAGGWVRSYGNQYNASASGFGYKQRQQGMSFGADGRLPVGDGNWLAGVTAGYSNSDLNLQGGSTGKVDSFHLGAYATWLDPQSGYYFDGVAKLNRYQNRAEVQLSDGTKTKGDYSNHGVGLSLEAGRHLKLGDGYFVEPYAQLAAMTIKGQSYHLDNGLRASGDDTHSLQGKLGTTAGRTFDYGEGRMVQPYLRAAVAHEFVNGNQVRVNGNSFHNDLAGTRAELGAGVVAAWSQQWQAHAEFDYANGERLEQPWGVSVGLRYNW</sequence>
<dbReference type="PRINTS" id="PR01484">
    <property type="entry name" value="PRTACTNFAMLY"/>
</dbReference>
<dbReference type="NCBIfam" id="TIGR01414">
    <property type="entry name" value="autotrans_barl"/>
    <property type="match status" value="1"/>
</dbReference>
<keyword evidence="1 2" id="KW-0732">Signal</keyword>
<evidence type="ECO:0000259" key="3">
    <source>
        <dbReference type="PROSITE" id="PS51208"/>
    </source>
</evidence>
<evidence type="ECO:0000256" key="2">
    <source>
        <dbReference type="SAM" id="SignalP"/>
    </source>
</evidence>
<dbReference type="InterPro" id="IPR012332">
    <property type="entry name" value="Autotransporter_pectin_lyase_C"/>
</dbReference>
<gene>
    <name evidence="4" type="ordered locus">PputW619_1489</name>
</gene>
<dbReference type="InterPro" id="IPR051551">
    <property type="entry name" value="Autotransporter_adhesion"/>
</dbReference>
<dbReference type="eggNOG" id="COG3468">
    <property type="taxonomic scope" value="Bacteria"/>
</dbReference>
<dbReference type="InterPro" id="IPR004899">
    <property type="entry name" value="Pertactin_central"/>
</dbReference>
<dbReference type="STRING" id="390235.PputW619_1489"/>
<dbReference type="SMART" id="SM00869">
    <property type="entry name" value="Autotransporter"/>
    <property type="match status" value="1"/>
</dbReference>
<protein>
    <submittedName>
        <fullName evidence="4">Outer membrane autotransporter barrel domain protein</fullName>
    </submittedName>
</protein>
<dbReference type="SUPFAM" id="SSF103515">
    <property type="entry name" value="Autotransporter"/>
    <property type="match status" value="1"/>
</dbReference>
<dbReference type="HOGENOM" id="CLU_002318_2_0_6"/>
<organism evidence="4">
    <name type="scientific">Pseudomonas putida (strain W619)</name>
    <dbReference type="NCBI Taxonomy" id="390235"/>
    <lineage>
        <taxon>Bacteria</taxon>
        <taxon>Pseudomonadati</taxon>
        <taxon>Pseudomonadota</taxon>
        <taxon>Gammaproteobacteria</taxon>
        <taxon>Pseudomonadales</taxon>
        <taxon>Pseudomonadaceae</taxon>
        <taxon>Pseudomonas</taxon>
    </lineage>
</organism>
<accession>B1J4X2</accession>
<dbReference type="GO" id="GO:0019867">
    <property type="term" value="C:outer membrane"/>
    <property type="evidence" value="ECO:0007669"/>
    <property type="project" value="InterPro"/>
</dbReference>
<evidence type="ECO:0000256" key="1">
    <source>
        <dbReference type="ARBA" id="ARBA00022729"/>
    </source>
</evidence>
<dbReference type="CDD" id="cd01343">
    <property type="entry name" value="PL1_Passenger_AT"/>
    <property type="match status" value="1"/>
</dbReference>
<dbReference type="PANTHER" id="PTHR35037">
    <property type="entry name" value="C-TERMINAL REGION OF AIDA-LIKE PROTEIN"/>
    <property type="match status" value="1"/>
</dbReference>
<dbReference type="InterPro" id="IPR006315">
    <property type="entry name" value="OM_autotransptr_brl_dom"/>
</dbReference>
<dbReference type="PROSITE" id="PS51208">
    <property type="entry name" value="AUTOTRANSPORTER"/>
    <property type="match status" value="1"/>
</dbReference>
<dbReference type="EMBL" id="CP000949">
    <property type="protein sequence ID" value="ACA71994.1"/>
    <property type="molecule type" value="Genomic_DNA"/>
</dbReference>
<dbReference type="Pfam" id="PF03797">
    <property type="entry name" value="Autotransporter"/>
    <property type="match status" value="1"/>
</dbReference>
<dbReference type="Gene3D" id="2.160.20.20">
    <property type="match status" value="1"/>
</dbReference>
<feature type="chain" id="PRO_5002763702" evidence="2">
    <location>
        <begin position="31"/>
        <end position="729"/>
    </location>
</feature>
<reference evidence="4" key="1">
    <citation type="submission" date="2008-02" db="EMBL/GenBank/DDBJ databases">
        <title>Complete sequence of Psuedomonas putida W619.</title>
        <authorList>
            <consortium name="US DOE Joint Genome Institute"/>
            <person name="Copeland A."/>
            <person name="Lucas S."/>
            <person name="Lapidus A."/>
            <person name="Barry K."/>
            <person name="Detter J.C."/>
            <person name="Glavina del Rio T."/>
            <person name="Dalin E."/>
            <person name="Tice H."/>
            <person name="Pitluck S."/>
            <person name="Chain P."/>
            <person name="Malfatti S."/>
            <person name="Shin M."/>
            <person name="Vergez L."/>
            <person name="Schmutz J."/>
            <person name="Larimer F."/>
            <person name="Land M."/>
            <person name="Hauser L."/>
            <person name="Kyrpides N."/>
            <person name="Kim E."/>
            <person name="Taghavi S."/>
            <person name="Vangronsveld D."/>
            <person name="van der Lelie D."/>
            <person name="Richardson P."/>
        </authorList>
    </citation>
    <scope>NUCLEOTIDE SEQUENCE</scope>
    <source>
        <strain evidence="4">W619</strain>
    </source>
</reference>
<dbReference type="AlphaFoldDB" id="B1J4X2"/>
<dbReference type="OrthoDB" id="6056869at2"/>
<proteinExistence type="predicted"/>
<feature type="domain" description="Autotransporter" evidence="3">
    <location>
        <begin position="461"/>
        <end position="729"/>
    </location>
</feature>
<evidence type="ECO:0000313" key="4">
    <source>
        <dbReference type="EMBL" id="ACA71994.1"/>
    </source>
</evidence>
<dbReference type="PANTHER" id="PTHR35037:SF7">
    <property type="entry name" value="AUTOTRANSPORTER"/>
    <property type="match status" value="1"/>
</dbReference>
<feature type="signal peptide" evidence="2">
    <location>
        <begin position="1"/>
        <end position="30"/>
    </location>
</feature>
<dbReference type="SUPFAM" id="SSF51126">
    <property type="entry name" value="Pectin lyase-like"/>
    <property type="match status" value="1"/>
</dbReference>
<dbReference type="InterPro" id="IPR036709">
    <property type="entry name" value="Autotransporte_beta_dom_sf"/>
</dbReference>
<name>B1J4X2_PSEPW</name>